<name>A0A085ZNK0_9FLAO</name>
<evidence type="ECO:0000256" key="3">
    <source>
        <dbReference type="ARBA" id="ARBA00022723"/>
    </source>
</evidence>
<dbReference type="Gene3D" id="3.90.79.10">
    <property type="entry name" value="Nucleoside Triphosphate Pyrophosphohydrolase"/>
    <property type="match status" value="1"/>
</dbReference>
<evidence type="ECO:0000256" key="1">
    <source>
        <dbReference type="ARBA" id="ARBA00001936"/>
    </source>
</evidence>
<dbReference type="CDD" id="cd03426">
    <property type="entry name" value="NUDIX_CoAse_Nudt7"/>
    <property type="match status" value="1"/>
</dbReference>
<protein>
    <submittedName>
        <fullName evidence="8">NUDIX hydrolase</fullName>
    </submittedName>
</protein>
<organism evidence="8 9">
    <name type="scientific">Flavobacterium reichenbachii</name>
    <dbReference type="NCBI Taxonomy" id="362418"/>
    <lineage>
        <taxon>Bacteria</taxon>
        <taxon>Pseudomonadati</taxon>
        <taxon>Bacteroidota</taxon>
        <taxon>Flavobacteriia</taxon>
        <taxon>Flavobacteriales</taxon>
        <taxon>Flavobacteriaceae</taxon>
        <taxon>Flavobacterium</taxon>
    </lineage>
</organism>
<proteinExistence type="predicted"/>
<dbReference type="RefSeq" id="WP_035683992.1">
    <property type="nucleotide sequence ID" value="NZ_JPRL01000001.1"/>
</dbReference>
<gene>
    <name evidence="8" type="ORF">IW19_10980</name>
</gene>
<dbReference type="InterPro" id="IPR045121">
    <property type="entry name" value="CoAse"/>
</dbReference>
<evidence type="ECO:0000313" key="8">
    <source>
        <dbReference type="EMBL" id="KFF06014.1"/>
    </source>
</evidence>
<dbReference type="SUPFAM" id="SSF55811">
    <property type="entry name" value="Nudix"/>
    <property type="match status" value="1"/>
</dbReference>
<evidence type="ECO:0000313" key="9">
    <source>
        <dbReference type="Proteomes" id="UP000028715"/>
    </source>
</evidence>
<dbReference type="Proteomes" id="UP000028715">
    <property type="component" value="Unassembled WGS sequence"/>
</dbReference>
<comment type="cofactor">
    <cofactor evidence="2">
        <name>Mg(2+)</name>
        <dbReference type="ChEBI" id="CHEBI:18420"/>
    </cofactor>
</comment>
<keyword evidence="3" id="KW-0479">Metal-binding</keyword>
<dbReference type="STRING" id="362418.IW19_10980"/>
<evidence type="ECO:0000259" key="7">
    <source>
        <dbReference type="PROSITE" id="PS51462"/>
    </source>
</evidence>
<dbReference type="InterPro" id="IPR000086">
    <property type="entry name" value="NUDIX_hydrolase_dom"/>
</dbReference>
<keyword evidence="6" id="KW-0464">Manganese</keyword>
<comment type="caution">
    <text evidence="8">The sequence shown here is derived from an EMBL/GenBank/DDBJ whole genome shotgun (WGS) entry which is preliminary data.</text>
</comment>
<dbReference type="PANTHER" id="PTHR12992:SF11">
    <property type="entry name" value="MITOCHONDRIAL COENZYME A DIPHOSPHATASE NUDT8"/>
    <property type="match status" value="1"/>
</dbReference>
<evidence type="ECO:0000256" key="4">
    <source>
        <dbReference type="ARBA" id="ARBA00022801"/>
    </source>
</evidence>
<comment type="cofactor">
    <cofactor evidence="1">
        <name>Mn(2+)</name>
        <dbReference type="ChEBI" id="CHEBI:29035"/>
    </cofactor>
</comment>
<dbReference type="PROSITE" id="PS51462">
    <property type="entry name" value="NUDIX"/>
    <property type="match status" value="1"/>
</dbReference>
<dbReference type="EMBL" id="JPRL01000001">
    <property type="protein sequence ID" value="KFF06014.1"/>
    <property type="molecule type" value="Genomic_DNA"/>
</dbReference>
<sequence length="220" mass="24634">MNFQDFLQYVPNIIPVKLPAVAAHLKMAPKERAEALKNLDIEAINPRIAAVMMLLYPKNDETHLILIVRNAYNGVHSSQIAFPGGKYETTDTGFEQTALRETHEEVGVLPEKIKIIKEFTPMYIPPSNFLVHPFLGISTEELSFYPDVREVASIIELPLSVFLDDEIIIDAVLSTSYGANISVPAFNIQNHIVWGATAMILSELRDVLKITFGDNLKTKK</sequence>
<keyword evidence="5" id="KW-0460">Magnesium</keyword>
<dbReference type="PANTHER" id="PTHR12992">
    <property type="entry name" value="NUDIX HYDROLASE"/>
    <property type="match status" value="1"/>
</dbReference>
<dbReference type="eggNOG" id="COG0494">
    <property type="taxonomic scope" value="Bacteria"/>
</dbReference>
<evidence type="ECO:0000256" key="2">
    <source>
        <dbReference type="ARBA" id="ARBA00001946"/>
    </source>
</evidence>
<dbReference type="AlphaFoldDB" id="A0A085ZNK0"/>
<feature type="domain" description="Nudix hydrolase" evidence="7">
    <location>
        <begin position="46"/>
        <end position="187"/>
    </location>
</feature>
<dbReference type="GO" id="GO:0046872">
    <property type="term" value="F:metal ion binding"/>
    <property type="evidence" value="ECO:0007669"/>
    <property type="project" value="UniProtKB-KW"/>
</dbReference>
<evidence type="ECO:0000256" key="5">
    <source>
        <dbReference type="ARBA" id="ARBA00022842"/>
    </source>
</evidence>
<dbReference type="InterPro" id="IPR015797">
    <property type="entry name" value="NUDIX_hydrolase-like_dom_sf"/>
</dbReference>
<dbReference type="OrthoDB" id="9802805at2"/>
<keyword evidence="9" id="KW-1185">Reference proteome</keyword>
<dbReference type="Pfam" id="PF00293">
    <property type="entry name" value="NUDIX"/>
    <property type="match status" value="1"/>
</dbReference>
<accession>A0A085ZNK0</accession>
<evidence type="ECO:0000256" key="6">
    <source>
        <dbReference type="ARBA" id="ARBA00023211"/>
    </source>
</evidence>
<reference evidence="8 9" key="1">
    <citation type="submission" date="2014-07" db="EMBL/GenBank/DDBJ databases">
        <title>Genome of Flavobacterium reichenbachii LMG 25512.</title>
        <authorList>
            <person name="Stropko S.J."/>
            <person name="Pipes S.E."/>
            <person name="Newman J.D."/>
        </authorList>
    </citation>
    <scope>NUCLEOTIDE SEQUENCE [LARGE SCALE GENOMIC DNA]</scope>
    <source>
        <strain evidence="8 9">LMG 25512</strain>
    </source>
</reference>
<keyword evidence="4 8" id="KW-0378">Hydrolase</keyword>
<dbReference type="GO" id="GO:0010945">
    <property type="term" value="F:coenzyme A diphosphatase activity"/>
    <property type="evidence" value="ECO:0007669"/>
    <property type="project" value="InterPro"/>
</dbReference>